<keyword evidence="2" id="KW-1185">Reference proteome</keyword>
<sequence length="143" mass="15316">MSTLWYEAARLPALGKKRSHQDQCHLERPRHMNPRHHQVAVLSLTVVGAEGFGADGAVFGAGTDFGVDAEGFGSNSRAGAKTGAGGANVDGFFIAEPKPPIAPDREFQCRSWLNSSGGPEEELCRSRAAGRPFVEDCLTCERC</sequence>
<accession>A0AAV7N7W5</accession>
<dbReference type="EMBL" id="JANPWB010000013">
    <property type="protein sequence ID" value="KAJ1110950.1"/>
    <property type="molecule type" value="Genomic_DNA"/>
</dbReference>
<comment type="caution">
    <text evidence="1">The sequence shown here is derived from an EMBL/GenBank/DDBJ whole genome shotgun (WGS) entry which is preliminary data.</text>
</comment>
<gene>
    <name evidence="1" type="ORF">NDU88_008296</name>
</gene>
<evidence type="ECO:0000313" key="2">
    <source>
        <dbReference type="Proteomes" id="UP001066276"/>
    </source>
</evidence>
<organism evidence="1 2">
    <name type="scientific">Pleurodeles waltl</name>
    <name type="common">Iberian ribbed newt</name>
    <dbReference type="NCBI Taxonomy" id="8319"/>
    <lineage>
        <taxon>Eukaryota</taxon>
        <taxon>Metazoa</taxon>
        <taxon>Chordata</taxon>
        <taxon>Craniata</taxon>
        <taxon>Vertebrata</taxon>
        <taxon>Euteleostomi</taxon>
        <taxon>Amphibia</taxon>
        <taxon>Batrachia</taxon>
        <taxon>Caudata</taxon>
        <taxon>Salamandroidea</taxon>
        <taxon>Salamandridae</taxon>
        <taxon>Pleurodelinae</taxon>
        <taxon>Pleurodeles</taxon>
    </lineage>
</organism>
<protein>
    <submittedName>
        <fullName evidence="1">Uncharacterized protein</fullName>
    </submittedName>
</protein>
<proteinExistence type="predicted"/>
<reference evidence="1" key="1">
    <citation type="journal article" date="2022" name="bioRxiv">
        <title>Sequencing and chromosome-scale assembly of the giantPleurodeles waltlgenome.</title>
        <authorList>
            <person name="Brown T."/>
            <person name="Elewa A."/>
            <person name="Iarovenko S."/>
            <person name="Subramanian E."/>
            <person name="Araus A.J."/>
            <person name="Petzold A."/>
            <person name="Susuki M."/>
            <person name="Suzuki K.-i.T."/>
            <person name="Hayashi T."/>
            <person name="Toyoda A."/>
            <person name="Oliveira C."/>
            <person name="Osipova E."/>
            <person name="Leigh N.D."/>
            <person name="Simon A."/>
            <person name="Yun M.H."/>
        </authorList>
    </citation>
    <scope>NUCLEOTIDE SEQUENCE</scope>
    <source>
        <strain evidence="1">20211129_DDA</strain>
        <tissue evidence="1">Liver</tissue>
    </source>
</reference>
<dbReference type="AlphaFoldDB" id="A0AAV7N7W5"/>
<dbReference type="Proteomes" id="UP001066276">
    <property type="component" value="Chromosome 9"/>
</dbReference>
<name>A0AAV7N7W5_PLEWA</name>
<evidence type="ECO:0000313" key="1">
    <source>
        <dbReference type="EMBL" id="KAJ1110950.1"/>
    </source>
</evidence>